<evidence type="ECO:0000256" key="2">
    <source>
        <dbReference type="ARBA" id="ARBA00023172"/>
    </source>
</evidence>
<reference evidence="4 5" key="1">
    <citation type="submission" date="2023-08" db="EMBL/GenBank/DDBJ databases">
        <title>Oxalobacteraceae gen .nov., isolated from river sludge outside the plant.</title>
        <authorList>
            <person name="Zhao S.Y."/>
        </authorList>
    </citation>
    <scope>NUCLEOTIDE SEQUENCE [LARGE SCALE GENOMIC DNA]</scope>
    <source>
        <strain evidence="4 5">R-40</strain>
    </source>
</reference>
<dbReference type="InterPro" id="IPR011010">
    <property type="entry name" value="DNA_brk_join_enz"/>
</dbReference>
<keyword evidence="5" id="KW-1185">Reference proteome</keyword>
<evidence type="ECO:0000256" key="1">
    <source>
        <dbReference type="ARBA" id="ARBA00023125"/>
    </source>
</evidence>
<dbReference type="Gene3D" id="1.10.443.10">
    <property type="entry name" value="Intergrase catalytic core"/>
    <property type="match status" value="1"/>
</dbReference>
<proteinExistence type="predicted"/>
<dbReference type="InterPro" id="IPR013762">
    <property type="entry name" value="Integrase-like_cat_sf"/>
</dbReference>
<keyword evidence="1" id="KW-0238">DNA-binding</keyword>
<dbReference type="InterPro" id="IPR024457">
    <property type="entry name" value="Putative_integrase_N"/>
</dbReference>
<dbReference type="EMBL" id="JAUYVH010000015">
    <property type="protein sequence ID" value="MDQ9172037.1"/>
    <property type="molecule type" value="Genomic_DNA"/>
</dbReference>
<sequence>MTAARGNLHGDSFEDVMNAMKEKHMRLRDFEGTRGEQRKLVKELNTSSRGAMRHALNDILKDHARTRVNGNVASHNTTTSKGETLHTIFNDLWDINYKIGKPENLGNRHVDALCKHWHKNGIAVSTMHTRLSVLRSFVEWIGKANMVKSLPDYLPDVDKSALKVKKVALTSKSWTENGIDVLDKINLADALDPIFGLMLRMCLAFGLRRMEVVQFRPHKSDMVNKIRVYEAKNGLQRDIDIETQEQREVLDMVKKSVAKGDHIGWKETARGKVASLEYSLGRYDKSMAKIGITRLETGVTGHGLRAQFTEFSALIAHMIPPTLGGRSGQMSKEDLDIIRAKVSAKLGHKRISITVSYCGAFGRDATPDEADRCKKAIEKALAFCHSGITKAVPAERLEDCKKLVGEMEIIGVEMSLRQSQLLWEIESEREGHHWVRPRDGNAEAMEAAANTLVKYMGEESVK</sequence>
<dbReference type="Proteomes" id="UP001225596">
    <property type="component" value="Unassembled WGS sequence"/>
</dbReference>
<evidence type="ECO:0000313" key="5">
    <source>
        <dbReference type="Proteomes" id="UP001225596"/>
    </source>
</evidence>
<comment type="caution">
    <text evidence="4">The sequence shown here is derived from an EMBL/GenBank/DDBJ whole genome shotgun (WGS) entry which is preliminary data.</text>
</comment>
<evidence type="ECO:0000313" key="4">
    <source>
        <dbReference type="EMBL" id="MDQ9172037.1"/>
    </source>
</evidence>
<dbReference type="Gene3D" id="1.10.150.130">
    <property type="match status" value="1"/>
</dbReference>
<evidence type="ECO:0000259" key="3">
    <source>
        <dbReference type="Pfam" id="PF12834"/>
    </source>
</evidence>
<organism evidence="4 5">
    <name type="scientific">Keguizhuia sedimenti</name>
    <dbReference type="NCBI Taxonomy" id="3064264"/>
    <lineage>
        <taxon>Bacteria</taxon>
        <taxon>Pseudomonadati</taxon>
        <taxon>Pseudomonadota</taxon>
        <taxon>Betaproteobacteria</taxon>
        <taxon>Burkholderiales</taxon>
        <taxon>Oxalobacteraceae</taxon>
        <taxon>Keguizhuia</taxon>
    </lineage>
</organism>
<dbReference type="InterPro" id="IPR010998">
    <property type="entry name" value="Integrase_recombinase_N"/>
</dbReference>
<dbReference type="RefSeq" id="WP_338438033.1">
    <property type="nucleotide sequence ID" value="NZ_JAUYVH010000015.1"/>
</dbReference>
<accession>A0ABU1BSN7</accession>
<feature type="domain" description="Putative integrase N-terminal" evidence="3">
    <location>
        <begin position="72"/>
        <end position="146"/>
    </location>
</feature>
<dbReference type="SUPFAM" id="SSF56349">
    <property type="entry name" value="DNA breaking-rejoining enzymes"/>
    <property type="match status" value="1"/>
</dbReference>
<name>A0ABU1BSN7_9BURK</name>
<protein>
    <submittedName>
        <fullName evidence="4">Phage integrase N-terminal domain-containing protein</fullName>
    </submittedName>
</protein>
<keyword evidence="2" id="KW-0233">DNA recombination</keyword>
<gene>
    <name evidence="4" type="ORF">Q8A64_16615</name>
</gene>
<dbReference type="Pfam" id="PF12834">
    <property type="entry name" value="Phage_int_SAM_2"/>
    <property type="match status" value="1"/>
</dbReference>